<feature type="signal peptide" evidence="6">
    <location>
        <begin position="1"/>
        <end position="24"/>
    </location>
</feature>
<dbReference type="InterPro" id="IPR011990">
    <property type="entry name" value="TPR-like_helical_dom_sf"/>
</dbReference>
<evidence type="ECO:0000256" key="2">
    <source>
        <dbReference type="ARBA" id="ARBA00006275"/>
    </source>
</evidence>
<dbReference type="SUPFAM" id="SSF48452">
    <property type="entry name" value="TPR-like"/>
    <property type="match status" value="1"/>
</dbReference>
<feature type="domain" description="RagB/SusD" evidence="7">
    <location>
        <begin position="308"/>
        <end position="558"/>
    </location>
</feature>
<dbReference type="Gene3D" id="1.25.40.390">
    <property type="match status" value="1"/>
</dbReference>
<keyword evidence="4" id="KW-0472">Membrane</keyword>
<protein>
    <submittedName>
        <fullName evidence="9">RagB/SusD family nutrient uptake outer membrane protein</fullName>
    </submittedName>
</protein>
<dbReference type="AlphaFoldDB" id="A0A6I4I9J9"/>
<comment type="subcellular location">
    <subcellularLocation>
        <location evidence="1">Cell outer membrane</location>
    </subcellularLocation>
</comment>
<comment type="caution">
    <text evidence="9">The sequence shown here is derived from an EMBL/GenBank/DDBJ whole genome shotgun (WGS) entry which is preliminary data.</text>
</comment>
<gene>
    <name evidence="9" type="ORF">GO816_11745</name>
</gene>
<keyword evidence="5" id="KW-0998">Cell outer membrane</keyword>
<evidence type="ECO:0000259" key="7">
    <source>
        <dbReference type="Pfam" id="PF07980"/>
    </source>
</evidence>
<evidence type="ECO:0000256" key="5">
    <source>
        <dbReference type="ARBA" id="ARBA00023237"/>
    </source>
</evidence>
<organism evidence="9 10">
    <name type="scientific">Mucilaginibacter aquatilis</name>
    <dbReference type="NCBI Taxonomy" id="1517760"/>
    <lineage>
        <taxon>Bacteria</taxon>
        <taxon>Pseudomonadati</taxon>
        <taxon>Bacteroidota</taxon>
        <taxon>Sphingobacteriia</taxon>
        <taxon>Sphingobacteriales</taxon>
        <taxon>Sphingobacteriaceae</taxon>
        <taxon>Mucilaginibacter</taxon>
    </lineage>
</organism>
<reference evidence="9 10" key="1">
    <citation type="submission" date="2019-12" db="EMBL/GenBank/DDBJ databases">
        <title>Mucilaginibacter sp. HME9299 genome sequencing and assembly.</title>
        <authorList>
            <person name="Kang H."/>
            <person name="Kim H."/>
            <person name="Joh K."/>
        </authorList>
    </citation>
    <scope>NUCLEOTIDE SEQUENCE [LARGE SCALE GENOMIC DNA]</scope>
    <source>
        <strain evidence="9 10">HME9299</strain>
    </source>
</reference>
<feature type="domain" description="SusD-like N-terminal" evidence="8">
    <location>
        <begin position="94"/>
        <end position="222"/>
    </location>
</feature>
<feature type="chain" id="PRO_5026347014" evidence="6">
    <location>
        <begin position="25"/>
        <end position="558"/>
    </location>
</feature>
<dbReference type="InterPro" id="IPR033985">
    <property type="entry name" value="SusD-like_N"/>
</dbReference>
<evidence type="ECO:0000259" key="8">
    <source>
        <dbReference type="Pfam" id="PF14322"/>
    </source>
</evidence>
<evidence type="ECO:0000256" key="1">
    <source>
        <dbReference type="ARBA" id="ARBA00004442"/>
    </source>
</evidence>
<evidence type="ECO:0000256" key="6">
    <source>
        <dbReference type="SAM" id="SignalP"/>
    </source>
</evidence>
<keyword evidence="10" id="KW-1185">Reference proteome</keyword>
<dbReference type="EMBL" id="WQLA01000004">
    <property type="protein sequence ID" value="MVN91801.1"/>
    <property type="molecule type" value="Genomic_DNA"/>
</dbReference>
<accession>A0A6I4I9J9</accession>
<keyword evidence="3 6" id="KW-0732">Signal</keyword>
<sequence length="558" mass="62108">MKRRNIKIAFVAFCAVMMCGSCRKALEETPYSFIAPEQLGDSKEAAQLWVNGVKSSFTTGGFFAYAIFNRVYDVDSDDSSGPNWAFAATGAGNFQENTDIRAYWFDLYNLISRSNNAISRITAMTAIDQASKDNALGELNFYRAWAYFTLVRGFGPVPLYKFSVTDGEDPDQPRAPVASVYAFIVECLKQSETQLFSRKNAAYKAGTLSQEAAKTLLAKVYLNMASGALAGAQVTVYGGPQGGRGARRNPVATTYTKSVVAGHEGINAREYFTLARNKAKEVIDAADGNLGLFSTWEQVWQKGNRGGKEHLWMMYGKSNSEDFGNFLTYHYSGIEGANGARVQSGGGFYGLSDHWYNLFETKDARIRQGVTHKWLNYRGEKQWYPAKEVGSTDPAVGYDPTYMYSDDDSHIALVTKFYDVADRTVFRTDAAYPWLRFAETLLIFAEADNEVNGPTTDALNAVNQLRTRSNATPASVADFNQQSLRSYILEERRRELAAEGSRAWDLRRWGIYLQVMNAIGAVDANGIVKSRQQRHLLFPLPIDEINGNKNIDGNNPGW</sequence>
<comment type="similarity">
    <text evidence="2">Belongs to the SusD family.</text>
</comment>
<evidence type="ECO:0000313" key="10">
    <source>
        <dbReference type="Proteomes" id="UP000434850"/>
    </source>
</evidence>
<dbReference type="Pfam" id="PF14322">
    <property type="entry name" value="SusD-like_3"/>
    <property type="match status" value="1"/>
</dbReference>
<dbReference type="Proteomes" id="UP000434850">
    <property type="component" value="Unassembled WGS sequence"/>
</dbReference>
<proteinExistence type="inferred from homology"/>
<name>A0A6I4I9J9_9SPHI</name>
<dbReference type="OrthoDB" id="5694214at2"/>
<evidence type="ECO:0000313" key="9">
    <source>
        <dbReference type="EMBL" id="MVN91801.1"/>
    </source>
</evidence>
<dbReference type="InterPro" id="IPR012944">
    <property type="entry name" value="SusD_RagB_dom"/>
</dbReference>
<evidence type="ECO:0000256" key="4">
    <source>
        <dbReference type="ARBA" id="ARBA00023136"/>
    </source>
</evidence>
<dbReference type="GO" id="GO:0009279">
    <property type="term" value="C:cell outer membrane"/>
    <property type="evidence" value="ECO:0007669"/>
    <property type="project" value="UniProtKB-SubCell"/>
</dbReference>
<evidence type="ECO:0000256" key="3">
    <source>
        <dbReference type="ARBA" id="ARBA00022729"/>
    </source>
</evidence>
<dbReference type="Pfam" id="PF07980">
    <property type="entry name" value="SusD_RagB"/>
    <property type="match status" value="1"/>
</dbReference>
<dbReference type="RefSeq" id="WP_157542125.1">
    <property type="nucleotide sequence ID" value="NZ_WQLA01000004.1"/>
</dbReference>